<proteinExistence type="predicted"/>
<sequence length="153" mass="16219">MPASATTDPRHANDASNGGVFVLGELLQCTDAELAQLEQLWQQQNDGLIAAFGNAMRALDCSGAAGAQLARQHLHQAIVSLQMQDIAAQVLRQARERLQGCVRSLHDGRARQPAALVNVTESIGAPPLRMQLDSAGSIELFDNATQAGHGDAE</sequence>
<evidence type="ECO:0000313" key="1">
    <source>
        <dbReference type="EMBL" id="KKW67723.1"/>
    </source>
</evidence>
<keyword evidence="2" id="KW-1185">Reference proteome</keyword>
<dbReference type="EMBL" id="LBNQ01000025">
    <property type="protein sequence ID" value="KKW67723.1"/>
    <property type="molecule type" value="Genomic_DNA"/>
</dbReference>
<dbReference type="RefSeq" id="WP_046741945.1">
    <property type="nucleotide sequence ID" value="NZ_LBNQ01000025.1"/>
</dbReference>
<accession>A0A0U1PYY1</accession>
<dbReference type="Proteomes" id="UP000050580">
    <property type="component" value="Unassembled WGS sequence"/>
</dbReference>
<reference evidence="1 2" key="1">
    <citation type="submission" date="2015-05" db="EMBL/GenBank/DDBJ databases">
        <title>Draft genome sequence of Lampropedia sp. CT6, isolated from the microbial mat of a hot water spring, located at Manikaran, India.</title>
        <authorList>
            <person name="Tripathi C."/>
            <person name="Rani P."/>
            <person name="Mahato N.K."/>
            <person name="Lal R."/>
        </authorList>
    </citation>
    <scope>NUCLEOTIDE SEQUENCE [LARGE SCALE GENOMIC DNA]</scope>
    <source>
        <strain evidence="1 2">CT6</strain>
    </source>
</reference>
<comment type="caution">
    <text evidence="1">The sequence shown here is derived from an EMBL/GenBank/DDBJ whole genome shotgun (WGS) entry which is preliminary data.</text>
</comment>
<dbReference type="AlphaFoldDB" id="A0A0U1PYY1"/>
<organism evidence="1 2">
    <name type="scientific">Lampropedia cohaerens</name>
    <dbReference type="NCBI Taxonomy" id="1610491"/>
    <lineage>
        <taxon>Bacteria</taxon>
        <taxon>Pseudomonadati</taxon>
        <taxon>Pseudomonadota</taxon>
        <taxon>Betaproteobacteria</taxon>
        <taxon>Burkholderiales</taxon>
        <taxon>Comamonadaceae</taxon>
        <taxon>Lampropedia</taxon>
    </lineage>
</organism>
<protein>
    <submittedName>
        <fullName evidence="1">Uncharacterized protein</fullName>
    </submittedName>
</protein>
<evidence type="ECO:0000313" key="2">
    <source>
        <dbReference type="Proteomes" id="UP000050580"/>
    </source>
</evidence>
<gene>
    <name evidence="1" type="ORF">AAV94_08775</name>
</gene>
<name>A0A0U1PYY1_9BURK</name>